<dbReference type="Proteomes" id="UP000095038">
    <property type="component" value="Unassembled WGS sequence"/>
</dbReference>
<dbReference type="InterPro" id="IPR013087">
    <property type="entry name" value="Znf_C2H2_type"/>
</dbReference>
<dbReference type="RefSeq" id="XP_020049487.1">
    <property type="nucleotide sequence ID" value="XM_020192736.1"/>
</dbReference>
<dbReference type="InterPro" id="IPR039327">
    <property type="entry name" value="CON7-like"/>
</dbReference>
<dbReference type="STRING" id="1344418.A0A1D2VNK0"/>
<dbReference type="PANTHER" id="PTHR36167:SF3">
    <property type="entry name" value="C2H2 FINGER DOMAIN TRANSCRIPTION FACTOR (EUROFUNG)-RELATED"/>
    <property type="match status" value="1"/>
</dbReference>
<dbReference type="PANTHER" id="PTHR36167">
    <property type="entry name" value="C2H2 FINGER DOMAIN TRANSCRIPTION FACTOR (EUROFUNG)-RELATED"/>
    <property type="match status" value="1"/>
</dbReference>
<dbReference type="AlphaFoldDB" id="A0A1D2VNK0"/>
<protein>
    <recommendedName>
        <fullName evidence="2">C2H2-type domain-containing protein</fullName>
    </recommendedName>
</protein>
<dbReference type="PROSITE" id="PS00028">
    <property type="entry name" value="ZINC_FINGER_C2H2_1"/>
    <property type="match status" value="1"/>
</dbReference>
<accession>A0A1D2VNK0</accession>
<dbReference type="GeneID" id="30966372"/>
<name>A0A1D2VNK0_9ASCO</name>
<feature type="region of interest" description="Disordered" evidence="1">
    <location>
        <begin position="1"/>
        <end position="25"/>
    </location>
</feature>
<sequence>MSSTNTANPFSTELSDPSSHFAFPPFENKPSNSLLLPLPNLLNKSQNPSNTFNQSFNNPYSYFNPVANNNSANMNNNNNNNMNNINNLNSNMNNINGLNNLNNANNNNNNNNPNGLTINTINGDLDLKSRYPLKNSYDLSKSPTDKRPLEKKKRPRRKHDEIERVYMCKWSGCTKGYGTLNHLNAHVLTQNHGLKRKPEEFREIRAQLRERRKKAAESSKLQQKERANSLPSLSENSLPLNSIPNSYNPHNPSLPNDLIYNTNPPSSFSLLTPPSSKSNMPTLNNYNQPFYKNDSQMIIGQTNLTPYSLLDDYSSSQNNTSSLANNTNNPNYINNYNNFKFPTTTNSYPNSFSANHSSNISTTASNSPLSSVSGASYSYDNSYNQNSNLAYNYGSSSQNFNYANSNLNSRP</sequence>
<feature type="domain" description="C2H2-type" evidence="2">
    <location>
        <begin position="168"/>
        <end position="192"/>
    </location>
</feature>
<evidence type="ECO:0000313" key="4">
    <source>
        <dbReference type="Proteomes" id="UP000095038"/>
    </source>
</evidence>
<organism evidence="3 4">
    <name type="scientific">Ascoidea rubescens DSM 1968</name>
    <dbReference type="NCBI Taxonomy" id="1344418"/>
    <lineage>
        <taxon>Eukaryota</taxon>
        <taxon>Fungi</taxon>
        <taxon>Dikarya</taxon>
        <taxon>Ascomycota</taxon>
        <taxon>Saccharomycotina</taxon>
        <taxon>Saccharomycetes</taxon>
        <taxon>Ascoideaceae</taxon>
        <taxon>Ascoidea</taxon>
    </lineage>
</organism>
<proteinExistence type="predicted"/>
<keyword evidence="4" id="KW-1185">Reference proteome</keyword>
<gene>
    <name evidence="3" type="ORF">ASCRUDRAFT_74557</name>
</gene>
<dbReference type="OrthoDB" id="1939603at2759"/>
<evidence type="ECO:0000313" key="3">
    <source>
        <dbReference type="EMBL" id="ODV63180.1"/>
    </source>
</evidence>
<evidence type="ECO:0000256" key="1">
    <source>
        <dbReference type="SAM" id="MobiDB-lite"/>
    </source>
</evidence>
<feature type="compositionally biased region" description="Low complexity" evidence="1">
    <location>
        <begin position="228"/>
        <end position="249"/>
    </location>
</feature>
<dbReference type="InParanoid" id="A0A1D2VNK0"/>
<dbReference type="EMBL" id="KV454476">
    <property type="protein sequence ID" value="ODV63180.1"/>
    <property type="molecule type" value="Genomic_DNA"/>
</dbReference>
<feature type="compositionally biased region" description="Polar residues" evidence="1">
    <location>
        <begin position="1"/>
        <end position="18"/>
    </location>
</feature>
<reference evidence="4" key="1">
    <citation type="submission" date="2016-05" db="EMBL/GenBank/DDBJ databases">
        <title>Comparative genomics of biotechnologically important yeasts.</title>
        <authorList>
            <consortium name="DOE Joint Genome Institute"/>
            <person name="Riley R."/>
            <person name="Haridas S."/>
            <person name="Wolfe K.H."/>
            <person name="Lopes M.R."/>
            <person name="Hittinger C.T."/>
            <person name="Goker M."/>
            <person name="Salamov A."/>
            <person name="Wisecaver J."/>
            <person name="Long T.M."/>
            <person name="Aerts A.L."/>
            <person name="Barry K."/>
            <person name="Choi C."/>
            <person name="Clum A."/>
            <person name="Coughlan A.Y."/>
            <person name="Deshpande S."/>
            <person name="Douglass A.P."/>
            <person name="Hanson S.J."/>
            <person name="Klenk H.-P."/>
            <person name="Labutti K."/>
            <person name="Lapidus A."/>
            <person name="Lindquist E."/>
            <person name="Lipzen A."/>
            <person name="Meier-Kolthoff J.P."/>
            <person name="Ohm R.A."/>
            <person name="Otillar R.P."/>
            <person name="Pangilinan J."/>
            <person name="Peng Y."/>
            <person name="Rokas A."/>
            <person name="Rosa C.A."/>
            <person name="Scheuner C."/>
            <person name="Sibirny A.A."/>
            <person name="Slot J.C."/>
            <person name="Stielow J.B."/>
            <person name="Sun H."/>
            <person name="Kurtzman C.P."/>
            <person name="Blackwell M."/>
            <person name="Grigoriev I.V."/>
            <person name="Jeffries T.W."/>
        </authorList>
    </citation>
    <scope>NUCLEOTIDE SEQUENCE [LARGE SCALE GENOMIC DNA]</scope>
    <source>
        <strain evidence="4">DSM 1968</strain>
    </source>
</reference>
<dbReference type="GO" id="GO:0006355">
    <property type="term" value="P:regulation of DNA-templated transcription"/>
    <property type="evidence" value="ECO:0007669"/>
    <property type="project" value="InterPro"/>
</dbReference>
<evidence type="ECO:0000259" key="2">
    <source>
        <dbReference type="PROSITE" id="PS00028"/>
    </source>
</evidence>
<feature type="region of interest" description="Disordered" evidence="1">
    <location>
        <begin position="133"/>
        <end position="158"/>
    </location>
</feature>
<feature type="region of interest" description="Disordered" evidence="1">
    <location>
        <begin position="210"/>
        <end position="253"/>
    </location>
</feature>